<proteinExistence type="predicted"/>
<organism evidence="1 2">
    <name type="scientific">Hymenolepis diminuta</name>
    <name type="common">Rat tapeworm</name>
    <dbReference type="NCBI Taxonomy" id="6216"/>
    <lineage>
        <taxon>Eukaryota</taxon>
        <taxon>Metazoa</taxon>
        <taxon>Spiralia</taxon>
        <taxon>Lophotrochozoa</taxon>
        <taxon>Platyhelminthes</taxon>
        <taxon>Cestoda</taxon>
        <taxon>Eucestoda</taxon>
        <taxon>Cyclophyllidea</taxon>
        <taxon>Hymenolepididae</taxon>
        <taxon>Hymenolepis</taxon>
    </lineage>
</organism>
<reference evidence="1 2" key="1">
    <citation type="submission" date="2019-07" db="EMBL/GenBank/DDBJ databases">
        <authorList>
            <person name="Jastrzebski P J."/>
            <person name="Paukszto L."/>
            <person name="Jastrzebski P J."/>
        </authorList>
    </citation>
    <scope>NUCLEOTIDE SEQUENCE [LARGE SCALE GENOMIC DNA]</scope>
    <source>
        <strain evidence="1 2">WMS-il1</strain>
    </source>
</reference>
<dbReference type="EMBL" id="CABIJS010000221">
    <property type="protein sequence ID" value="VUZ46408.1"/>
    <property type="molecule type" value="Genomic_DNA"/>
</dbReference>
<evidence type="ECO:0000313" key="1">
    <source>
        <dbReference type="EMBL" id="VUZ46408.1"/>
    </source>
</evidence>
<feature type="non-terminal residue" evidence="1">
    <location>
        <position position="60"/>
    </location>
</feature>
<dbReference type="Proteomes" id="UP000321570">
    <property type="component" value="Unassembled WGS sequence"/>
</dbReference>
<protein>
    <submittedName>
        <fullName evidence="1">Uncharacterized protein</fullName>
    </submittedName>
</protein>
<dbReference type="AlphaFoldDB" id="A0A564YI48"/>
<gene>
    <name evidence="1" type="ORF">WMSIL1_LOCUS6144</name>
</gene>
<sequence length="60" mass="7356">MVPKPSLDGTEPLEILLCWHFNQLLRFKNFNRIDEVTYRQMHQMRNELKLLRQENTSLRL</sequence>
<accession>A0A564YI48</accession>
<evidence type="ECO:0000313" key="2">
    <source>
        <dbReference type="Proteomes" id="UP000321570"/>
    </source>
</evidence>
<name>A0A564YI48_HYMDI</name>
<keyword evidence="2" id="KW-1185">Reference proteome</keyword>